<feature type="domain" description="Transposase TnpC homeodomain" evidence="4">
    <location>
        <begin position="35"/>
        <end position="102"/>
    </location>
</feature>
<organism evidence="6 7">
    <name type="scientific">Dasania phycosphaerae</name>
    <dbReference type="NCBI Taxonomy" id="2950436"/>
    <lineage>
        <taxon>Bacteria</taxon>
        <taxon>Pseudomonadati</taxon>
        <taxon>Pseudomonadota</taxon>
        <taxon>Gammaproteobacteria</taxon>
        <taxon>Cellvibrionales</taxon>
        <taxon>Spongiibacteraceae</taxon>
        <taxon>Dasania</taxon>
    </lineage>
</organism>
<evidence type="ECO:0000259" key="5">
    <source>
        <dbReference type="Pfam" id="PF13817"/>
    </source>
</evidence>
<comment type="caution">
    <text evidence="6">The sequence shown here is derived from an EMBL/GenBank/DDBJ whole genome shotgun (WGS) entry which is preliminary data.</text>
</comment>
<feature type="coiled-coil region" evidence="1">
    <location>
        <begin position="11"/>
        <end position="45"/>
    </location>
</feature>
<dbReference type="InterPro" id="IPR024474">
    <property type="entry name" value="Znf_dom_IS66"/>
</dbReference>
<dbReference type="NCBIfam" id="NF033517">
    <property type="entry name" value="transpos_IS66"/>
    <property type="match status" value="1"/>
</dbReference>
<accession>A0A9J6RT60</accession>
<dbReference type="Pfam" id="PF13007">
    <property type="entry name" value="LZ_Tnp_IS66"/>
    <property type="match status" value="1"/>
</dbReference>
<evidence type="ECO:0000256" key="1">
    <source>
        <dbReference type="SAM" id="Coils"/>
    </source>
</evidence>
<dbReference type="InterPro" id="IPR004291">
    <property type="entry name" value="Transposase_IS66_central"/>
</dbReference>
<feature type="domain" description="Transposase IS66 zinc-finger binding" evidence="3">
    <location>
        <begin position="110"/>
        <end position="154"/>
    </location>
</feature>
<sequence length="502" mass="56293">MENATTINSENTFLKQTLAEKDQQLEQKDQRIQLLEDMIKTLRHKQFGTSSEKISADQINLFNEAEVELDGTADSEAVVIPAHTRKKQKRASIPADIPREEIIHDLADSEKFCPHDGTALKCIGEEASEQLDIIPAKIIVLRHLRKKYACLCCEQYLVTAAKPAQPIEKSIAAPGLLAHVAVSKYCDGLPLYRQISMFKRIGVELDRGTLANWMIKLGSLVQPLINRLQEIACEQSLVHMDETPLQVLNEPGKTAQSKSYMWVTAATQASTNIILYHYSASRSGETPQHLLTDFNGALMVDGYEGYSAVCNTNQLTRLGCWAHARRKFVDAQRQQPKGKTGKADQALAFIQKLYRYEQLAKDKTAGERYAIRQAQSKPEIEKLKKWLTKTLLNTPPKTTLGKAINYLSNQWDRLSAYTENGAWPIDNNRAENSIRPFVIGRKNWLFANSQAGAHASANLYSLIETAKANDIEPYVYLKQVFTLLPQAKNVEDIDALLPRAGA</sequence>
<evidence type="ECO:0000313" key="6">
    <source>
        <dbReference type="EMBL" id="MCZ0867269.1"/>
    </source>
</evidence>
<dbReference type="Pfam" id="PF03050">
    <property type="entry name" value="DDE_Tnp_IS66"/>
    <property type="match status" value="1"/>
</dbReference>
<dbReference type="InterPro" id="IPR024463">
    <property type="entry name" value="Transposase_TnpC_homeodom"/>
</dbReference>
<dbReference type="AlphaFoldDB" id="A0A9J6RT60"/>
<feature type="domain" description="Transposase IS66 C-terminal" evidence="5">
    <location>
        <begin position="461"/>
        <end position="498"/>
    </location>
</feature>
<dbReference type="EMBL" id="JAPTGG010000039">
    <property type="protein sequence ID" value="MCZ0867269.1"/>
    <property type="molecule type" value="Genomic_DNA"/>
</dbReference>
<dbReference type="PANTHER" id="PTHR33678:SF1">
    <property type="entry name" value="BLL1576 PROTEIN"/>
    <property type="match status" value="1"/>
</dbReference>
<dbReference type="InterPro" id="IPR052344">
    <property type="entry name" value="Transposase-related"/>
</dbReference>
<evidence type="ECO:0000259" key="2">
    <source>
        <dbReference type="Pfam" id="PF03050"/>
    </source>
</evidence>
<evidence type="ECO:0000313" key="7">
    <source>
        <dbReference type="Proteomes" id="UP001069090"/>
    </source>
</evidence>
<gene>
    <name evidence="6" type="ORF">O0V09_18900</name>
</gene>
<evidence type="ECO:0000259" key="3">
    <source>
        <dbReference type="Pfam" id="PF13005"/>
    </source>
</evidence>
<evidence type="ECO:0000259" key="4">
    <source>
        <dbReference type="Pfam" id="PF13007"/>
    </source>
</evidence>
<dbReference type="Proteomes" id="UP001069090">
    <property type="component" value="Unassembled WGS sequence"/>
</dbReference>
<dbReference type="Pfam" id="PF13005">
    <property type="entry name" value="zf-IS66"/>
    <property type="match status" value="1"/>
</dbReference>
<proteinExistence type="predicted"/>
<dbReference type="InterPro" id="IPR039552">
    <property type="entry name" value="IS66_C"/>
</dbReference>
<reference evidence="6 7" key="1">
    <citation type="submission" date="2022-12" db="EMBL/GenBank/DDBJ databases">
        <title>Dasania phycosphaerae sp. nov., isolated from particulate material of the south coast of Korea.</title>
        <authorList>
            <person name="Jiang Y."/>
        </authorList>
    </citation>
    <scope>NUCLEOTIDE SEQUENCE [LARGE SCALE GENOMIC DNA]</scope>
    <source>
        <strain evidence="6 7">GY-19</strain>
    </source>
</reference>
<dbReference type="RefSeq" id="WP_268905504.1">
    <property type="nucleotide sequence ID" value="NZ_JAPTGG010000039.1"/>
</dbReference>
<feature type="domain" description="Transposase IS66 central" evidence="2">
    <location>
        <begin position="169"/>
        <end position="454"/>
    </location>
</feature>
<dbReference type="PANTHER" id="PTHR33678">
    <property type="entry name" value="BLL1576 PROTEIN"/>
    <property type="match status" value="1"/>
</dbReference>
<protein>
    <submittedName>
        <fullName evidence="6">IS66 family transposase</fullName>
    </submittedName>
</protein>
<keyword evidence="1" id="KW-0175">Coiled coil</keyword>
<name>A0A9J6RT60_9GAMM</name>
<dbReference type="Pfam" id="PF13817">
    <property type="entry name" value="DDE_Tnp_IS66_C"/>
    <property type="match status" value="1"/>
</dbReference>
<keyword evidence="7" id="KW-1185">Reference proteome</keyword>